<name>A0ABM8W115_GIGMA</name>
<sequence>MTSETPQVDPTSQVEPTPQAKPTTLHRNLMRNREKASVPLPPSESRFRKSAKLARKVLNTYYVPDESENKPPRNVAHNPNIVISNSAGCKLASFRKVLISIRSSMTSETPQVDPTSQVEPTPQAKPTTLHRNLMRNREKASVPLPPSESRFRKSAKLARKVLNTYYVPDESENKPPRNVARGLEEYTK</sequence>
<gene>
    <name evidence="2" type="ORF">GMARGA_LOCUS2023</name>
</gene>
<feature type="region of interest" description="Disordered" evidence="1">
    <location>
        <begin position="167"/>
        <end position="188"/>
    </location>
</feature>
<keyword evidence="3" id="KW-1185">Reference proteome</keyword>
<evidence type="ECO:0000313" key="3">
    <source>
        <dbReference type="Proteomes" id="UP000789901"/>
    </source>
</evidence>
<evidence type="ECO:0000313" key="2">
    <source>
        <dbReference type="EMBL" id="CAG8497342.1"/>
    </source>
</evidence>
<feature type="region of interest" description="Disordered" evidence="1">
    <location>
        <begin position="1"/>
        <end position="50"/>
    </location>
</feature>
<reference evidence="2 3" key="1">
    <citation type="submission" date="2021-06" db="EMBL/GenBank/DDBJ databases">
        <authorList>
            <person name="Kallberg Y."/>
            <person name="Tangrot J."/>
            <person name="Rosling A."/>
        </authorList>
    </citation>
    <scope>NUCLEOTIDE SEQUENCE [LARGE SCALE GENOMIC DNA]</scope>
    <source>
        <strain evidence="2 3">120-4 pot B 10/14</strain>
    </source>
</reference>
<dbReference type="EMBL" id="CAJVQB010000595">
    <property type="protein sequence ID" value="CAG8497342.1"/>
    <property type="molecule type" value="Genomic_DNA"/>
</dbReference>
<proteinExistence type="predicted"/>
<dbReference type="Proteomes" id="UP000789901">
    <property type="component" value="Unassembled WGS sequence"/>
</dbReference>
<organism evidence="2 3">
    <name type="scientific">Gigaspora margarita</name>
    <dbReference type="NCBI Taxonomy" id="4874"/>
    <lineage>
        <taxon>Eukaryota</taxon>
        <taxon>Fungi</taxon>
        <taxon>Fungi incertae sedis</taxon>
        <taxon>Mucoromycota</taxon>
        <taxon>Glomeromycotina</taxon>
        <taxon>Glomeromycetes</taxon>
        <taxon>Diversisporales</taxon>
        <taxon>Gigasporaceae</taxon>
        <taxon>Gigaspora</taxon>
    </lineage>
</organism>
<comment type="caution">
    <text evidence="2">The sequence shown here is derived from an EMBL/GenBank/DDBJ whole genome shotgun (WGS) entry which is preliminary data.</text>
</comment>
<accession>A0ABM8W115</accession>
<feature type="region of interest" description="Disordered" evidence="1">
    <location>
        <begin position="106"/>
        <end position="126"/>
    </location>
</feature>
<feature type="compositionally biased region" description="Polar residues" evidence="1">
    <location>
        <begin position="1"/>
        <end position="26"/>
    </location>
</feature>
<evidence type="ECO:0000256" key="1">
    <source>
        <dbReference type="SAM" id="MobiDB-lite"/>
    </source>
</evidence>
<protein>
    <submittedName>
        <fullName evidence="2">5431_t:CDS:1</fullName>
    </submittedName>
</protein>